<reference evidence="2" key="1">
    <citation type="journal article" date="2022" name="IScience">
        <title>Evolution of zygomycete secretomes and the origins of terrestrial fungal ecologies.</title>
        <authorList>
            <person name="Chang Y."/>
            <person name="Wang Y."/>
            <person name="Mondo S."/>
            <person name="Ahrendt S."/>
            <person name="Andreopoulos W."/>
            <person name="Barry K."/>
            <person name="Beard J."/>
            <person name="Benny G.L."/>
            <person name="Blankenship S."/>
            <person name="Bonito G."/>
            <person name="Cuomo C."/>
            <person name="Desiro A."/>
            <person name="Gervers K.A."/>
            <person name="Hundley H."/>
            <person name="Kuo A."/>
            <person name="LaButti K."/>
            <person name="Lang B.F."/>
            <person name="Lipzen A."/>
            <person name="O'Donnell K."/>
            <person name="Pangilinan J."/>
            <person name="Reynolds N."/>
            <person name="Sandor L."/>
            <person name="Smith M.E."/>
            <person name="Tsang A."/>
            <person name="Grigoriev I.V."/>
            <person name="Stajich J.E."/>
            <person name="Spatafora J.W."/>
        </authorList>
    </citation>
    <scope>NUCLEOTIDE SEQUENCE</scope>
    <source>
        <strain evidence="2">RSA 2281</strain>
    </source>
</reference>
<name>A0AAD5JWL8_9FUNG</name>
<comment type="caution">
    <text evidence="2">The sequence shown here is derived from an EMBL/GenBank/DDBJ whole genome shotgun (WGS) entry which is preliminary data.</text>
</comment>
<keyword evidence="3" id="KW-1185">Reference proteome</keyword>
<keyword evidence="1" id="KW-1133">Transmembrane helix</keyword>
<protein>
    <submittedName>
        <fullName evidence="2">Uncharacterized protein</fullName>
    </submittedName>
</protein>
<evidence type="ECO:0000313" key="3">
    <source>
        <dbReference type="Proteomes" id="UP001209540"/>
    </source>
</evidence>
<evidence type="ECO:0000313" key="2">
    <source>
        <dbReference type="EMBL" id="KAI9258076.1"/>
    </source>
</evidence>
<organism evidence="2 3">
    <name type="scientific">Phascolomyces articulosus</name>
    <dbReference type="NCBI Taxonomy" id="60185"/>
    <lineage>
        <taxon>Eukaryota</taxon>
        <taxon>Fungi</taxon>
        <taxon>Fungi incertae sedis</taxon>
        <taxon>Mucoromycota</taxon>
        <taxon>Mucoromycotina</taxon>
        <taxon>Mucoromycetes</taxon>
        <taxon>Mucorales</taxon>
        <taxon>Lichtheimiaceae</taxon>
        <taxon>Phascolomyces</taxon>
    </lineage>
</organism>
<dbReference type="Proteomes" id="UP001209540">
    <property type="component" value="Unassembled WGS sequence"/>
</dbReference>
<feature type="transmembrane region" description="Helical" evidence="1">
    <location>
        <begin position="12"/>
        <end position="36"/>
    </location>
</feature>
<sequence length="195" mass="22271">MFAFTPLQFSYLLFPKFVFMLVLFSLLSVSLTLVIFTSGERDLHGRIRELSGNKRPSVRALDTFSSVGKFSSKIILGPSLVWSPPQLEGYCVLRREINLVAFLSEWSLEGSVSMKLQTVVQSFRYAALMSLVVFVQPSHMTCEGYLTALNRVEKQYASDRPLDLHVVQSNQEHNPIEDKRHTEFVQCLNKWSKGF</sequence>
<accession>A0AAD5JWL8</accession>
<gene>
    <name evidence="2" type="ORF">BDA99DRAFT_583662</name>
</gene>
<reference evidence="2" key="2">
    <citation type="submission" date="2023-02" db="EMBL/GenBank/DDBJ databases">
        <authorList>
            <consortium name="DOE Joint Genome Institute"/>
            <person name="Mondo S.J."/>
            <person name="Chang Y."/>
            <person name="Wang Y."/>
            <person name="Ahrendt S."/>
            <person name="Andreopoulos W."/>
            <person name="Barry K."/>
            <person name="Beard J."/>
            <person name="Benny G.L."/>
            <person name="Blankenship S."/>
            <person name="Bonito G."/>
            <person name="Cuomo C."/>
            <person name="Desiro A."/>
            <person name="Gervers K.A."/>
            <person name="Hundley H."/>
            <person name="Kuo A."/>
            <person name="LaButti K."/>
            <person name="Lang B.F."/>
            <person name="Lipzen A."/>
            <person name="O'Donnell K."/>
            <person name="Pangilinan J."/>
            <person name="Reynolds N."/>
            <person name="Sandor L."/>
            <person name="Smith M.W."/>
            <person name="Tsang A."/>
            <person name="Grigoriev I.V."/>
            <person name="Stajich J.E."/>
            <person name="Spatafora J.W."/>
        </authorList>
    </citation>
    <scope>NUCLEOTIDE SEQUENCE</scope>
    <source>
        <strain evidence="2">RSA 2281</strain>
    </source>
</reference>
<evidence type="ECO:0000256" key="1">
    <source>
        <dbReference type="SAM" id="Phobius"/>
    </source>
</evidence>
<dbReference type="EMBL" id="JAIXMP010000019">
    <property type="protein sequence ID" value="KAI9258076.1"/>
    <property type="molecule type" value="Genomic_DNA"/>
</dbReference>
<keyword evidence="1" id="KW-0472">Membrane</keyword>
<dbReference type="AlphaFoldDB" id="A0AAD5JWL8"/>
<keyword evidence="1" id="KW-0812">Transmembrane</keyword>
<proteinExistence type="predicted"/>